<dbReference type="Pfam" id="PF03631">
    <property type="entry name" value="Virul_fac_BrkB"/>
    <property type="match status" value="1"/>
</dbReference>
<name>A0A919K5G3_9ACTN</name>
<keyword evidence="5 7" id="KW-0472">Membrane</keyword>
<dbReference type="Proteomes" id="UP000636960">
    <property type="component" value="Unassembled WGS sequence"/>
</dbReference>
<gene>
    <name evidence="8" type="ORF">Ari01nite_86550</name>
</gene>
<dbReference type="PANTHER" id="PTHR30213">
    <property type="entry name" value="INNER MEMBRANE PROTEIN YHJD"/>
    <property type="match status" value="1"/>
</dbReference>
<dbReference type="RefSeq" id="WP_203789738.1">
    <property type="nucleotide sequence ID" value="NZ_BOMV01000100.1"/>
</dbReference>
<feature type="transmembrane region" description="Helical" evidence="7">
    <location>
        <begin position="30"/>
        <end position="54"/>
    </location>
</feature>
<evidence type="ECO:0000256" key="3">
    <source>
        <dbReference type="ARBA" id="ARBA00022692"/>
    </source>
</evidence>
<accession>A0A919K5G3</accession>
<feature type="transmembrane region" description="Helical" evidence="7">
    <location>
        <begin position="136"/>
        <end position="153"/>
    </location>
</feature>
<evidence type="ECO:0008006" key="10">
    <source>
        <dbReference type="Google" id="ProtNLM"/>
    </source>
</evidence>
<feature type="region of interest" description="Disordered" evidence="6">
    <location>
        <begin position="162"/>
        <end position="191"/>
    </location>
</feature>
<sequence length="191" mass="20863">MLADAYGHPGHDAYDMDGLRSFWRTRLLNIMLYVAALLIGAVLLPLLVMGPGILARLLSELPGPDLTWLITVAYWPTVVLLSLAALTSLYHLAVPVKTRWARDLPGAVLALLIWIGGSAALRAYLPSGLRGDAGPIAFLLFFFLTALAVLIGAELNATIDESQPDEATRTGRQQARRIARPRRSQRQPTEL</sequence>
<evidence type="ECO:0000256" key="5">
    <source>
        <dbReference type="ARBA" id="ARBA00023136"/>
    </source>
</evidence>
<evidence type="ECO:0000256" key="1">
    <source>
        <dbReference type="ARBA" id="ARBA00004651"/>
    </source>
</evidence>
<keyword evidence="9" id="KW-1185">Reference proteome</keyword>
<evidence type="ECO:0000313" key="8">
    <source>
        <dbReference type="EMBL" id="GIF01191.1"/>
    </source>
</evidence>
<evidence type="ECO:0000256" key="4">
    <source>
        <dbReference type="ARBA" id="ARBA00022989"/>
    </source>
</evidence>
<dbReference type="InterPro" id="IPR017039">
    <property type="entry name" value="Virul_fac_BrkB"/>
</dbReference>
<evidence type="ECO:0000313" key="9">
    <source>
        <dbReference type="Proteomes" id="UP000636960"/>
    </source>
</evidence>
<keyword evidence="4 7" id="KW-1133">Transmembrane helix</keyword>
<feature type="compositionally biased region" description="Basic residues" evidence="6">
    <location>
        <begin position="174"/>
        <end position="185"/>
    </location>
</feature>
<evidence type="ECO:0000256" key="6">
    <source>
        <dbReference type="SAM" id="MobiDB-lite"/>
    </source>
</evidence>
<feature type="transmembrane region" description="Helical" evidence="7">
    <location>
        <begin position="66"/>
        <end position="92"/>
    </location>
</feature>
<protein>
    <recommendedName>
        <fullName evidence="10">Transmembrane protein</fullName>
    </recommendedName>
</protein>
<organism evidence="8 9">
    <name type="scientific">Paractinoplanes rishiriensis</name>
    <dbReference type="NCBI Taxonomy" id="1050105"/>
    <lineage>
        <taxon>Bacteria</taxon>
        <taxon>Bacillati</taxon>
        <taxon>Actinomycetota</taxon>
        <taxon>Actinomycetes</taxon>
        <taxon>Micromonosporales</taxon>
        <taxon>Micromonosporaceae</taxon>
        <taxon>Paractinoplanes</taxon>
    </lineage>
</organism>
<dbReference type="GO" id="GO:0005886">
    <property type="term" value="C:plasma membrane"/>
    <property type="evidence" value="ECO:0007669"/>
    <property type="project" value="UniProtKB-SubCell"/>
</dbReference>
<comment type="caution">
    <text evidence="8">The sequence shown here is derived from an EMBL/GenBank/DDBJ whole genome shotgun (WGS) entry which is preliminary data.</text>
</comment>
<feature type="transmembrane region" description="Helical" evidence="7">
    <location>
        <begin position="104"/>
        <end position="124"/>
    </location>
</feature>
<keyword evidence="3 7" id="KW-0812">Transmembrane</keyword>
<dbReference type="EMBL" id="BOMV01000100">
    <property type="protein sequence ID" value="GIF01191.1"/>
    <property type="molecule type" value="Genomic_DNA"/>
</dbReference>
<keyword evidence="2" id="KW-1003">Cell membrane</keyword>
<evidence type="ECO:0000256" key="7">
    <source>
        <dbReference type="SAM" id="Phobius"/>
    </source>
</evidence>
<reference evidence="8" key="1">
    <citation type="submission" date="2021-01" db="EMBL/GenBank/DDBJ databases">
        <title>Whole genome shotgun sequence of Actinoplanes rishiriensis NBRC 108556.</title>
        <authorList>
            <person name="Komaki H."/>
            <person name="Tamura T."/>
        </authorList>
    </citation>
    <scope>NUCLEOTIDE SEQUENCE</scope>
    <source>
        <strain evidence="8">NBRC 108556</strain>
    </source>
</reference>
<comment type="subcellular location">
    <subcellularLocation>
        <location evidence="1">Cell membrane</location>
        <topology evidence="1">Multi-pass membrane protein</topology>
    </subcellularLocation>
</comment>
<proteinExistence type="predicted"/>
<dbReference type="AlphaFoldDB" id="A0A919K5G3"/>
<evidence type="ECO:0000256" key="2">
    <source>
        <dbReference type="ARBA" id="ARBA00022475"/>
    </source>
</evidence>
<dbReference type="PANTHER" id="PTHR30213:SF0">
    <property type="entry name" value="UPF0761 MEMBRANE PROTEIN YIHY"/>
    <property type="match status" value="1"/>
</dbReference>